<organism evidence="3">
    <name type="scientific">Medicago truncatula</name>
    <name type="common">Barrel medic</name>
    <name type="synonym">Medicago tribuloides</name>
    <dbReference type="NCBI Taxonomy" id="3880"/>
    <lineage>
        <taxon>Eukaryota</taxon>
        <taxon>Viridiplantae</taxon>
        <taxon>Streptophyta</taxon>
        <taxon>Embryophyta</taxon>
        <taxon>Tracheophyta</taxon>
        <taxon>Spermatophyta</taxon>
        <taxon>Magnoliopsida</taxon>
        <taxon>eudicotyledons</taxon>
        <taxon>Gunneridae</taxon>
        <taxon>Pentapetalae</taxon>
        <taxon>rosids</taxon>
        <taxon>fabids</taxon>
        <taxon>Fabales</taxon>
        <taxon>Fabaceae</taxon>
        <taxon>Papilionoideae</taxon>
        <taxon>50 kb inversion clade</taxon>
        <taxon>NPAAA clade</taxon>
        <taxon>Hologalegina</taxon>
        <taxon>IRL clade</taxon>
        <taxon>Trifolieae</taxon>
        <taxon>Medicago</taxon>
    </lineage>
</organism>
<feature type="region of interest" description="Disordered" evidence="2">
    <location>
        <begin position="343"/>
        <end position="375"/>
    </location>
</feature>
<feature type="region of interest" description="Disordered" evidence="2">
    <location>
        <begin position="174"/>
        <end position="246"/>
    </location>
</feature>
<feature type="region of interest" description="Disordered" evidence="2">
    <location>
        <begin position="258"/>
        <end position="329"/>
    </location>
</feature>
<dbReference type="GO" id="GO:0000775">
    <property type="term" value="C:chromosome, centromeric region"/>
    <property type="evidence" value="ECO:0007669"/>
    <property type="project" value="InterPro"/>
</dbReference>
<evidence type="ECO:0000256" key="2">
    <source>
        <dbReference type="SAM" id="MobiDB-lite"/>
    </source>
</evidence>
<feature type="coiled-coil region" evidence="1">
    <location>
        <begin position="96"/>
        <end position="130"/>
    </location>
</feature>
<keyword evidence="1" id="KW-0175">Coiled coil</keyword>
<dbReference type="GO" id="GO:0045144">
    <property type="term" value="P:meiotic sister chromatid segregation"/>
    <property type="evidence" value="ECO:0007669"/>
    <property type="project" value="InterPro"/>
</dbReference>
<dbReference type="PANTHER" id="PTHR34373:SF9">
    <property type="entry name" value="SHUGOSHIN 2"/>
    <property type="match status" value="1"/>
</dbReference>
<feature type="compositionally biased region" description="Polar residues" evidence="2">
    <location>
        <begin position="281"/>
        <end position="292"/>
    </location>
</feature>
<dbReference type="ExpressionAtlas" id="I3S015">
    <property type="expression patterns" value="differential"/>
</dbReference>
<name>I3S015_MEDTR</name>
<evidence type="ECO:0008006" key="4">
    <source>
        <dbReference type="Google" id="ProtNLM"/>
    </source>
</evidence>
<reference evidence="3" key="1">
    <citation type="submission" date="2012-05" db="EMBL/GenBank/DDBJ databases">
        <authorList>
            <person name="Krishnakumar V."/>
            <person name="Cheung F."/>
            <person name="Xiao Y."/>
            <person name="Chan A."/>
            <person name="Moskal W.A."/>
            <person name="Town C.D."/>
        </authorList>
    </citation>
    <scope>NUCLEOTIDE SEQUENCE</scope>
</reference>
<dbReference type="PANTHER" id="PTHR34373">
    <property type="entry name" value="SHUGOSHIN 2"/>
    <property type="match status" value="1"/>
</dbReference>
<protein>
    <recommendedName>
        <fullName evidence="4">Shugoshin C-terminal domain-containing protein</fullName>
    </recommendedName>
</protein>
<sequence length="397" mass="44326">MEGASIFHDSDLQPPVAETGPGQQPKRGKGKFFKGDSVSVVGAAQKKILADITNKGQPKHHPAPVLPPPSTDVSFDLILNENEMMRKLLGQRNVVIESYKAELQKCQSNFQKLRKQNAELALANTQMTREISASRQMVRELRLELACKNGILKAMKLTSMENDHNRAKLIHDIVADESKQSDQKFEEENKGEEQNKGEAKRKRMSKSQSSAPAVKQVKSEKVDSQRCSSRRKSAALKAGKSGSTEEVFEIKYDASHPLESLANENESTPLGSKVHDEAGQDTESSGPANTEQVLAKRNVENKRHSLRRQSALFRPEKPEPAEDFFDTEDPKFEVSNLYDDMSESLPTASSETSENNACTLDPQVTRRSSIGRPSRRSAVKVVLYREVPINLKMRRDK</sequence>
<dbReference type="InterPro" id="IPR044693">
    <property type="entry name" value="SGO_plant"/>
</dbReference>
<dbReference type="GO" id="GO:0034090">
    <property type="term" value="P:maintenance of meiotic sister chromatid cohesion"/>
    <property type="evidence" value="ECO:0007669"/>
    <property type="project" value="InterPro"/>
</dbReference>
<evidence type="ECO:0000256" key="1">
    <source>
        <dbReference type="SAM" id="Coils"/>
    </source>
</evidence>
<dbReference type="AlphaFoldDB" id="I3S015"/>
<proteinExistence type="evidence at transcript level"/>
<dbReference type="EMBL" id="BT133812">
    <property type="protein sequence ID" value="AFK33607.1"/>
    <property type="molecule type" value="mRNA"/>
</dbReference>
<accession>I3S015</accession>
<evidence type="ECO:0000313" key="3">
    <source>
        <dbReference type="EMBL" id="AFK33607.1"/>
    </source>
</evidence>
<feature type="region of interest" description="Disordered" evidence="2">
    <location>
        <begin position="1"/>
        <end position="34"/>
    </location>
</feature>
<feature type="compositionally biased region" description="Polar residues" evidence="2">
    <location>
        <begin position="344"/>
        <end position="358"/>
    </location>
</feature>
<feature type="compositionally biased region" description="Basic and acidic residues" evidence="2">
    <location>
        <begin position="174"/>
        <end position="198"/>
    </location>
</feature>